<reference evidence="14" key="1">
    <citation type="submission" date="2020-06" db="EMBL/GenBank/DDBJ databases">
        <title>Stable isotope informed genome-resolved metagenomics uncovers potential trophic interactions in rhizosphere soil.</title>
        <authorList>
            <person name="Starr E.P."/>
            <person name="Shi S."/>
            <person name="Blazewicz S.J."/>
            <person name="Koch B.J."/>
            <person name="Probst A.J."/>
            <person name="Hungate B.A."/>
            <person name="Pett-Ridge J."/>
            <person name="Firestone M.K."/>
            <person name="Banfield J.F."/>
        </authorList>
    </citation>
    <scope>NUCLEOTIDE SEQUENCE</scope>
    <source>
        <strain evidence="14">YM_69_17</strain>
    </source>
</reference>
<dbReference type="Pfam" id="PF00528">
    <property type="entry name" value="BPD_transp_1"/>
    <property type="match status" value="1"/>
</dbReference>
<evidence type="ECO:0000256" key="4">
    <source>
        <dbReference type="ARBA" id="ARBA00022519"/>
    </source>
</evidence>
<organism evidence="14 15">
    <name type="scientific">Inquilinus limosus</name>
    <dbReference type="NCBI Taxonomy" id="171674"/>
    <lineage>
        <taxon>Bacteria</taxon>
        <taxon>Pseudomonadati</taxon>
        <taxon>Pseudomonadota</taxon>
        <taxon>Alphaproteobacteria</taxon>
        <taxon>Rhodospirillales</taxon>
        <taxon>Rhodospirillaceae</taxon>
        <taxon>Inquilinus</taxon>
    </lineage>
</organism>
<evidence type="ECO:0000256" key="2">
    <source>
        <dbReference type="ARBA" id="ARBA00022448"/>
    </source>
</evidence>
<feature type="domain" description="ABC transmembrane type-1" evidence="13">
    <location>
        <begin position="104"/>
        <end position="293"/>
    </location>
</feature>
<evidence type="ECO:0000256" key="11">
    <source>
        <dbReference type="ARBA" id="ARBA00072251"/>
    </source>
</evidence>
<keyword evidence="8 12" id="KW-1133">Transmembrane helix</keyword>
<dbReference type="Gene3D" id="1.10.3720.10">
    <property type="entry name" value="MetI-like"/>
    <property type="match status" value="1"/>
</dbReference>
<evidence type="ECO:0000256" key="7">
    <source>
        <dbReference type="ARBA" id="ARBA00022927"/>
    </source>
</evidence>
<keyword evidence="9 12" id="KW-0472">Membrane</keyword>
<feature type="transmembrane region" description="Helical" evidence="12">
    <location>
        <begin position="139"/>
        <end position="161"/>
    </location>
</feature>
<keyword evidence="3" id="KW-1003">Cell membrane</keyword>
<proteinExistence type="inferred from homology"/>
<dbReference type="InterPro" id="IPR035906">
    <property type="entry name" value="MetI-like_sf"/>
</dbReference>
<dbReference type="GO" id="GO:0005886">
    <property type="term" value="C:plasma membrane"/>
    <property type="evidence" value="ECO:0007669"/>
    <property type="project" value="UniProtKB-SubCell"/>
</dbReference>
<keyword evidence="7" id="KW-0653">Protein transport</keyword>
<feature type="transmembrane region" description="Helical" evidence="12">
    <location>
        <begin position="167"/>
        <end position="186"/>
    </location>
</feature>
<dbReference type="InterPro" id="IPR050366">
    <property type="entry name" value="BP-dependent_transpt_permease"/>
</dbReference>
<keyword evidence="5 12" id="KW-0812">Transmembrane</keyword>
<feature type="transmembrane region" description="Helical" evidence="12">
    <location>
        <begin position="225"/>
        <end position="250"/>
    </location>
</feature>
<evidence type="ECO:0000313" key="14">
    <source>
        <dbReference type="EMBL" id="MBW8725396.1"/>
    </source>
</evidence>
<evidence type="ECO:0000256" key="8">
    <source>
        <dbReference type="ARBA" id="ARBA00022989"/>
    </source>
</evidence>
<evidence type="ECO:0000256" key="9">
    <source>
        <dbReference type="ARBA" id="ARBA00023136"/>
    </source>
</evidence>
<dbReference type="SUPFAM" id="SSF161098">
    <property type="entry name" value="MetI-like"/>
    <property type="match status" value="1"/>
</dbReference>
<evidence type="ECO:0000256" key="10">
    <source>
        <dbReference type="ARBA" id="ARBA00024202"/>
    </source>
</evidence>
<evidence type="ECO:0000256" key="3">
    <source>
        <dbReference type="ARBA" id="ARBA00022475"/>
    </source>
</evidence>
<accession>A0A952FJ93</accession>
<feature type="transmembrane region" description="Helical" evidence="12">
    <location>
        <begin position="270"/>
        <end position="293"/>
    </location>
</feature>
<protein>
    <recommendedName>
        <fullName evidence="11">Oligopeptide transport system permease protein OppC</fullName>
    </recommendedName>
</protein>
<comment type="caution">
    <text evidence="14">The sequence shown here is derived from an EMBL/GenBank/DDBJ whole genome shotgun (WGS) entry which is preliminary data.</text>
</comment>
<evidence type="ECO:0000256" key="6">
    <source>
        <dbReference type="ARBA" id="ARBA00022856"/>
    </source>
</evidence>
<dbReference type="Pfam" id="PF12911">
    <property type="entry name" value="OppC_N"/>
    <property type="match status" value="1"/>
</dbReference>
<dbReference type="GO" id="GO:0015031">
    <property type="term" value="P:protein transport"/>
    <property type="evidence" value="ECO:0007669"/>
    <property type="project" value="UniProtKB-KW"/>
</dbReference>
<evidence type="ECO:0000259" key="13">
    <source>
        <dbReference type="PROSITE" id="PS50928"/>
    </source>
</evidence>
<keyword evidence="4" id="KW-0997">Cell inner membrane</keyword>
<dbReference type="AlphaFoldDB" id="A0A952FJ93"/>
<evidence type="ECO:0000256" key="12">
    <source>
        <dbReference type="RuleBase" id="RU363032"/>
    </source>
</evidence>
<dbReference type="GO" id="GO:0015833">
    <property type="term" value="P:peptide transport"/>
    <property type="evidence" value="ECO:0007669"/>
    <property type="project" value="UniProtKB-KW"/>
</dbReference>
<dbReference type="PANTHER" id="PTHR43386:SF2">
    <property type="entry name" value="OLIGOPEPTIDE TRANSPORT SYSTEM PERMEASE PROTEIN OPPC"/>
    <property type="match status" value="1"/>
</dbReference>
<dbReference type="Proteomes" id="UP000700706">
    <property type="component" value="Unassembled WGS sequence"/>
</dbReference>
<comment type="similarity">
    <text evidence="10">Belongs to the binding-protein-dependent transport system permease family. OppBC subfamily.</text>
</comment>
<feature type="transmembrane region" description="Helical" evidence="12">
    <location>
        <begin position="35"/>
        <end position="57"/>
    </location>
</feature>
<comment type="subcellular location">
    <subcellularLocation>
        <location evidence="1">Cell inner membrane</location>
        <topology evidence="1">Multi-pass membrane protein</topology>
    </subcellularLocation>
    <subcellularLocation>
        <location evidence="12">Cell membrane</location>
        <topology evidence="12">Multi-pass membrane protein</topology>
    </subcellularLocation>
</comment>
<gene>
    <name evidence="14" type="ORF">JF625_09620</name>
</gene>
<evidence type="ECO:0000256" key="5">
    <source>
        <dbReference type="ARBA" id="ARBA00022692"/>
    </source>
</evidence>
<evidence type="ECO:0000313" key="15">
    <source>
        <dbReference type="Proteomes" id="UP000700706"/>
    </source>
</evidence>
<dbReference type="EMBL" id="JAEKLZ010000169">
    <property type="protein sequence ID" value="MBW8725396.1"/>
    <property type="molecule type" value="Genomic_DNA"/>
</dbReference>
<evidence type="ECO:0000256" key="1">
    <source>
        <dbReference type="ARBA" id="ARBA00004429"/>
    </source>
</evidence>
<feature type="transmembrane region" description="Helical" evidence="12">
    <location>
        <begin position="106"/>
        <end position="127"/>
    </location>
</feature>
<dbReference type="InterPro" id="IPR000515">
    <property type="entry name" value="MetI-like"/>
</dbReference>
<dbReference type="InterPro" id="IPR025966">
    <property type="entry name" value="OppC_N"/>
</dbReference>
<dbReference type="CDD" id="cd06261">
    <property type="entry name" value="TM_PBP2"/>
    <property type="match status" value="1"/>
</dbReference>
<keyword evidence="6" id="KW-0571">Peptide transport</keyword>
<name>A0A952FJ93_9PROT</name>
<dbReference type="PROSITE" id="PS50928">
    <property type="entry name" value="ABC_TM1"/>
    <property type="match status" value="1"/>
</dbReference>
<keyword evidence="2 12" id="KW-0813">Transport</keyword>
<dbReference type="PANTHER" id="PTHR43386">
    <property type="entry name" value="OLIGOPEPTIDE TRANSPORT SYSTEM PERMEASE PROTEIN APPC"/>
    <property type="match status" value="1"/>
</dbReference>
<dbReference type="GO" id="GO:0055085">
    <property type="term" value="P:transmembrane transport"/>
    <property type="evidence" value="ECO:0007669"/>
    <property type="project" value="InterPro"/>
</dbReference>
<sequence length="305" mass="33294">MTDATIGTLPPPAAKPIKGRSLWQDAWRRLRGNKAAVASAAMLAIIAIACIAGPYLLPWGLDDVDYTAFTTAPTFEVSPDGTAPHYFGTEANGRDLLVRTLYGGQISLMVGVVGTLVSLIIGVTYGATSGFLGGRVDNMMMRIVDVLYSLPFMFFVILLMVFFGRHIFLIFVAIGAVNWLDMARIVRGQTLSIKRKEYIEAAHACGVSSWGIIRKHVIPNTLGPVIVYMSLTVPQVILLESFLSFLGLGVQEPMTSWGVLISDGSRSMTIAWWMLVFPAVFLAVTLFCLNFIGDGLRDALDPRDR</sequence>